<reference evidence="2 3" key="1">
    <citation type="submission" date="2016-11" db="EMBL/GenBank/DDBJ databases">
        <authorList>
            <person name="Jaros S."/>
            <person name="Januszkiewicz K."/>
            <person name="Wedrychowicz H."/>
        </authorList>
    </citation>
    <scope>NUCLEOTIDE SEQUENCE [LARGE SCALE GENOMIC DNA]</scope>
    <source>
        <strain evidence="2 3">DSM 17459</strain>
    </source>
</reference>
<dbReference type="PIRSF" id="PIRSF006487">
    <property type="entry name" value="GcvT"/>
    <property type="match status" value="1"/>
</dbReference>
<evidence type="ECO:0000256" key="1">
    <source>
        <dbReference type="PIRSR" id="PIRSR006487-1"/>
    </source>
</evidence>
<feature type="binding site" evidence="1">
    <location>
        <position position="8"/>
    </location>
    <ligand>
        <name>substrate</name>
    </ligand>
</feature>
<dbReference type="RefSeq" id="WP_084067915.1">
    <property type="nucleotide sequence ID" value="NZ_FQVI01000013.1"/>
</dbReference>
<dbReference type="EMBL" id="FQVI01000013">
    <property type="protein sequence ID" value="SHF10503.1"/>
    <property type="molecule type" value="Genomic_DNA"/>
</dbReference>
<dbReference type="SUPFAM" id="SSF103025">
    <property type="entry name" value="Folate-binding domain"/>
    <property type="match status" value="1"/>
</dbReference>
<evidence type="ECO:0000313" key="3">
    <source>
        <dbReference type="Proteomes" id="UP000184245"/>
    </source>
</evidence>
<dbReference type="AlphaFoldDB" id="A0A1M4YXI8"/>
<dbReference type="InterPro" id="IPR027266">
    <property type="entry name" value="TrmE/GcvT-like"/>
</dbReference>
<gene>
    <name evidence="2" type="ORF">SAMN02745158_02531</name>
</gene>
<accession>A0A1M4YXI8</accession>
<protein>
    <submittedName>
        <fullName evidence="2">Glycine cleavage T-protein C-terminal barrel domain-containing protein</fullName>
    </submittedName>
</protein>
<dbReference type="OrthoDB" id="9774591at2"/>
<dbReference type="STRING" id="1122155.SAMN02745158_02531"/>
<proteinExistence type="predicted"/>
<evidence type="ECO:0000313" key="2">
    <source>
        <dbReference type="EMBL" id="SHF10503.1"/>
    </source>
</evidence>
<organism evidence="2 3">
    <name type="scientific">Lactonifactor longoviformis DSM 17459</name>
    <dbReference type="NCBI Taxonomy" id="1122155"/>
    <lineage>
        <taxon>Bacteria</taxon>
        <taxon>Bacillati</taxon>
        <taxon>Bacillota</taxon>
        <taxon>Clostridia</taxon>
        <taxon>Eubacteriales</taxon>
        <taxon>Clostridiaceae</taxon>
        <taxon>Lactonifactor</taxon>
    </lineage>
</organism>
<keyword evidence="3" id="KW-1185">Reference proteome</keyword>
<dbReference type="Proteomes" id="UP000184245">
    <property type="component" value="Unassembled WGS sequence"/>
</dbReference>
<name>A0A1M4YXI8_9CLOT</name>
<dbReference type="Gene3D" id="3.30.1360.120">
    <property type="entry name" value="Probable tRNA modification gtpase trme, domain 1"/>
    <property type="match status" value="1"/>
</dbReference>
<sequence>MAGTLGYEVHGKFEDALTVYEALMDAGKKYGITPIGNHAYRNAHTEGSIPQATLHFSYGAEGMESTVTGSFGSDCPYRLLSPIDCGWEKMINFKHNFPGKEALEKELNSPHNTMVHLIWNTEDCVKAIAASMDPSMRVDEMPLSEDFSYLKGGFEVHIDQILDGDRVIGGASGRMFSPKNYEMHSLGIIEEKYAVEGKEVEVLWGRPGTTQMRIRAKVVLKPYIKENRNDEFDVENIPHPIF</sequence>